<gene>
    <name evidence="2" type="ORF">CIHG_07155</name>
</gene>
<dbReference type="AlphaFoldDB" id="A0A0J8RXB4"/>
<dbReference type="eggNOG" id="ENOG502S952">
    <property type="taxonomic scope" value="Eukaryota"/>
</dbReference>
<feature type="domain" description="F-box" evidence="1">
    <location>
        <begin position="83"/>
        <end position="131"/>
    </location>
</feature>
<evidence type="ECO:0000313" key="3">
    <source>
        <dbReference type="Proteomes" id="UP000054563"/>
    </source>
</evidence>
<dbReference type="OrthoDB" id="2588098at2759"/>
<protein>
    <recommendedName>
        <fullName evidence="1">F-box domain-containing protein</fullName>
    </recommendedName>
</protein>
<dbReference type="EMBL" id="DS017010">
    <property type="protein sequence ID" value="KMU89221.1"/>
    <property type="molecule type" value="Genomic_DNA"/>
</dbReference>
<dbReference type="Proteomes" id="UP000054563">
    <property type="component" value="Unassembled WGS sequence"/>
</dbReference>
<evidence type="ECO:0000313" key="2">
    <source>
        <dbReference type="EMBL" id="KMU89221.1"/>
    </source>
</evidence>
<reference evidence="3" key="1">
    <citation type="journal article" date="2010" name="Genome Res.">
        <title>Population genomic sequencing of Coccidioides fungi reveals recent hybridization and transposon control.</title>
        <authorList>
            <person name="Neafsey D.E."/>
            <person name="Barker B.M."/>
            <person name="Sharpton T.J."/>
            <person name="Stajich J.E."/>
            <person name="Park D.J."/>
            <person name="Whiston E."/>
            <person name="Hung C.-Y."/>
            <person name="McMahan C."/>
            <person name="White J."/>
            <person name="Sykes S."/>
            <person name="Heiman D."/>
            <person name="Young S."/>
            <person name="Zeng Q."/>
            <person name="Abouelleil A."/>
            <person name="Aftuck L."/>
            <person name="Bessette D."/>
            <person name="Brown A."/>
            <person name="FitzGerald M."/>
            <person name="Lui A."/>
            <person name="Macdonald J.P."/>
            <person name="Priest M."/>
            <person name="Orbach M.J."/>
            <person name="Galgiani J.N."/>
            <person name="Kirkland T.N."/>
            <person name="Cole G.T."/>
            <person name="Birren B.W."/>
            <person name="Henn M.R."/>
            <person name="Taylor J.W."/>
            <person name="Rounsley S.D."/>
        </authorList>
    </citation>
    <scope>NUCLEOTIDE SEQUENCE [LARGE SCALE GENOMIC DNA]</scope>
    <source>
        <strain evidence="3">H538.4</strain>
    </source>
</reference>
<organism evidence="2 3">
    <name type="scientific">Coccidioides immitis H538.4</name>
    <dbReference type="NCBI Taxonomy" id="396776"/>
    <lineage>
        <taxon>Eukaryota</taxon>
        <taxon>Fungi</taxon>
        <taxon>Dikarya</taxon>
        <taxon>Ascomycota</taxon>
        <taxon>Pezizomycotina</taxon>
        <taxon>Eurotiomycetes</taxon>
        <taxon>Eurotiomycetidae</taxon>
        <taxon>Onygenales</taxon>
        <taxon>Onygenaceae</taxon>
        <taxon>Coccidioides</taxon>
    </lineage>
</organism>
<dbReference type="VEuPathDB" id="FungiDB:CIHG_07155"/>
<dbReference type="SUPFAM" id="SSF81383">
    <property type="entry name" value="F-box domain"/>
    <property type="match status" value="1"/>
</dbReference>
<evidence type="ECO:0000259" key="1">
    <source>
        <dbReference type="PROSITE" id="PS50181"/>
    </source>
</evidence>
<name>A0A0J8RXB4_COCIT</name>
<dbReference type="InterPro" id="IPR001810">
    <property type="entry name" value="F-box_dom"/>
</dbReference>
<sequence length="403" mass="46635">MDAVDMRDGIPEVFCITAPCRRERFDWEGKISTVLFYGDASSLVFLLAKPFIWEEEDEPETMNLAQDASGLGVEPQAIEYQPRSPILEMPHEIYGCIFETLDVQSIFNFGLTCQELWPVAKYFIKSRFKKVLGIWAGVPLICPGCDHPKGENSYPTGVLSSSAEEELKKGLRVGEPGFSGQMFHIPGHEEIVNRYYKTNLFRLAIKRYRMLPLVDDAVQTMIEVSETTGPYRPKDMFRIVRPTPAMFYPLNEKWILRNLTTRQFVRAEAIALKPEYIQGPLIKILGFGEVIISKTCWSDHGDTWVNYPVNKGPWAGHSFDVVPLSKLKDGGIWEDISLNIAAELRRMCRLQYGDDWFEKLIHRFERKCMDPWGRWREETLWETFQRQAKQSSQGFFGFFRKKN</sequence>
<dbReference type="PROSITE" id="PS50181">
    <property type="entry name" value="FBOX"/>
    <property type="match status" value="1"/>
</dbReference>
<proteinExistence type="predicted"/>
<accession>A0A0J8RXB4</accession>
<dbReference type="InterPro" id="IPR036047">
    <property type="entry name" value="F-box-like_dom_sf"/>
</dbReference>